<evidence type="ECO:0000313" key="3">
    <source>
        <dbReference type="Proteomes" id="UP000481861"/>
    </source>
</evidence>
<evidence type="ECO:0000313" key="2">
    <source>
        <dbReference type="EMBL" id="KAF2865251.1"/>
    </source>
</evidence>
<reference evidence="2 3" key="1">
    <citation type="submission" date="2020-01" db="EMBL/GenBank/DDBJ databases">
        <authorList>
            <consortium name="DOE Joint Genome Institute"/>
            <person name="Haridas S."/>
            <person name="Albert R."/>
            <person name="Binder M."/>
            <person name="Bloem J."/>
            <person name="Labutti K."/>
            <person name="Salamov A."/>
            <person name="Andreopoulos B."/>
            <person name="Baker S.E."/>
            <person name="Barry K."/>
            <person name="Bills G."/>
            <person name="Bluhm B.H."/>
            <person name="Cannon C."/>
            <person name="Castanera R."/>
            <person name="Culley D.E."/>
            <person name="Daum C."/>
            <person name="Ezra D."/>
            <person name="Gonzalez J.B."/>
            <person name="Henrissat B."/>
            <person name="Kuo A."/>
            <person name="Liang C."/>
            <person name="Lipzen A."/>
            <person name="Lutzoni F."/>
            <person name="Magnuson J."/>
            <person name="Mondo S."/>
            <person name="Nolan M."/>
            <person name="Ohm R."/>
            <person name="Pangilinan J."/>
            <person name="Park H.-J.H."/>
            <person name="Ramirez L."/>
            <person name="Alfaro M."/>
            <person name="Sun H."/>
            <person name="Tritt A."/>
            <person name="Yoshinaga Y."/>
            <person name="Zwiers L.-H.L."/>
            <person name="Turgeon B.G."/>
            <person name="Goodwin S.B."/>
            <person name="Spatafora J.W."/>
            <person name="Crous P.W."/>
            <person name="Grigoriev I.V."/>
        </authorList>
    </citation>
    <scope>NUCLEOTIDE SEQUENCE [LARGE SCALE GENOMIC DNA]</scope>
    <source>
        <strain evidence="2 3">CBS 611.86</strain>
    </source>
</reference>
<dbReference type="Proteomes" id="UP000481861">
    <property type="component" value="Unassembled WGS sequence"/>
</dbReference>
<gene>
    <name evidence="2" type="ORF">BDV95DRAFT_260309</name>
</gene>
<dbReference type="EMBL" id="JAADJZ010000035">
    <property type="protein sequence ID" value="KAF2865251.1"/>
    <property type="molecule type" value="Genomic_DNA"/>
</dbReference>
<feature type="region of interest" description="Disordered" evidence="1">
    <location>
        <begin position="67"/>
        <end position="86"/>
    </location>
</feature>
<name>A0A7C8I180_9PLEO</name>
<proteinExistence type="predicted"/>
<comment type="caution">
    <text evidence="2">The sequence shown here is derived from an EMBL/GenBank/DDBJ whole genome shotgun (WGS) entry which is preliminary data.</text>
</comment>
<dbReference type="AlphaFoldDB" id="A0A7C8I180"/>
<evidence type="ECO:0000256" key="1">
    <source>
        <dbReference type="SAM" id="MobiDB-lite"/>
    </source>
</evidence>
<organism evidence="2 3">
    <name type="scientific">Massariosphaeria phaeospora</name>
    <dbReference type="NCBI Taxonomy" id="100035"/>
    <lineage>
        <taxon>Eukaryota</taxon>
        <taxon>Fungi</taxon>
        <taxon>Dikarya</taxon>
        <taxon>Ascomycota</taxon>
        <taxon>Pezizomycotina</taxon>
        <taxon>Dothideomycetes</taxon>
        <taxon>Pleosporomycetidae</taxon>
        <taxon>Pleosporales</taxon>
        <taxon>Pleosporales incertae sedis</taxon>
        <taxon>Massariosphaeria</taxon>
    </lineage>
</organism>
<accession>A0A7C8I180</accession>
<keyword evidence="3" id="KW-1185">Reference proteome</keyword>
<protein>
    <submittedName>
        <fullName evidence="2">Uncharacterized protein</fullName>
    </submittedName>
</protein>
<sequence>MRPCQLGQPPQPSPSASPCRLAAWPHALVPTRLASPRAEAILREGSEEAASPARLCFPGGPVAEPQTYTIHHGPNLSNAQVPGKATSANRRACSSAAHSQGQHRPLLLRSLPLSWESAWPHRYLHGVFPFVGSAF</sequence>